<organism evidence="1 2">
    <name type="scientific">Jiella endophytica</name>
    <dbReference type="NCBI Taxonomy" id="2558362"/>
    <lineage>
        <taxon>Bacteria</taxon>
        <taxon>Pseudomonadati</taxon>
        <taxon>Pseudomonadota</taxon>
        <taxon>Alphaproteobacteria</taxon>
        <taxon>Hyphomicrobiales</taxon>
        <taxon>Aurantimonadaceae</taxon>
        <taxon>Jiella</taxon>
    </lineage>
</organism>
<accession>A0A4Y8RCH1</accession>
<dbReference type="Gene3D" id="3.40.50.300">
    <property type="entry name" value="P-loop containing nucleotide triphosphate hydrolases"/>
    <property type="match status" value="1"/>
</dbReference>
<dbReference type="InterPro" id="IPR027417">
    <property type="entry name" value="P-loop_NTPase"/>
</dbReference>
<dbReference type="AlphaFoldDB" id="A0A4Y8RCH1"/>
<protein>
    <submittedName>
        <fullName evidence="1">Chromosome partitioning protein ParA</fullName>
    </submittedName>
</protein>
<dbReference type="RefSeq" id="WP_134763763.1">
    <property type="nucleotide sequence ID" value="NZ_SOZD01000007.1"/>
</dbReference>
<comment type="caution">
    <text evidence="1">The sequence shown here is derived from an EMBL/GenBank/DDBJ whole genome shotgun (WGS) entry which is preliminary data.</text>
</comment>
<dbReference type="Proteomes" id="UP000298179">
    <property type="component" value="Unassembled WGS sequence"/>
</dbReference>
<dbReference type="EMBL" id="SOZD01000007">
    <property type="protein sequence ID" value="TFF19166.1"/>
    <property type="molecule type" value="Genomic_DNA"/>
</dbReference>
<dbReference type="OrthoDB" id="7906521at2"/>
<evidence type="ECO:0000313" key="2">
    <source>
        <dbReference type="Proteomes" id="UP000298179"/>
    </source>
</evidence>
<gene>
    <name evidence="1" type="ORF">E3C22_20585</name>
</gene>
<name>A0A4Y8RCH1_9HYPH</name>
<dbReference type="SUPFAM" id="SSF52540">
    <property type="entry name" value="P-loop containing nucleoside triphosphate hydrolases"/>
    <property type="match status" value="1"/>
</dbReference>
<proteinExistence type="predicted"/>
<evidence type="ECO:0000313" key="1">
    <source>
        <dbReference type="EMBL" id="TFF19166.1"/>
    </source>
</evidence>
<keyword evidence="2" id="KW-1185">Reference proteome</keyword>
<sequence length="236" mass="24861">MISVVSVGSLKTSGSSTMALTLASVAAAADIPVLLIDAARDGDIADWATRNAVPTKLWVERARDEATIEKLVRAGRRRGDLVVIDAGDEAATIRAGARLADRAVIPVRFSPASAFYAVETDRLLNEDAGRGRRARDWCFVASAVATIPSRIARGVEAIIEASQTPRLPIGLVQRAAYEAPFLFGGTIFTLEDAAAPGLDRARAEAASLAYEIGILGRRSESVAPVAAPRETLPKAA</sequence>
<reference evidence="1 2" key="1">
    <citation type="submission" date="2019-03" db="EMBL/GenBank/DDBJ databases">
        <title>Jiella endophytica sp. nov., a novel endophytic bacterium isolated from root of Ficus microcarpa Linn. f.</title>
        <authorList>
            <person name="Tuo L."/>
        </authorList>
    </citation>
    <scope>NUCLEOTIDE SEQUENCE [LARGE SCALE GENOMIC DNA]</scope>
    <source>
        <strain evidence="1 2">CBS5Q-3</strain>
    </source>
</reference>